<protein>
    <submittedName>
        <fullName evidence="1">Uncharacterized protein</fullName>
    </submittedName>
</protein>
<dbReference type="Proteomes" id="UP000233556">
    <property type="component" value="Unassembled WGS sequence"/>
</dbReference>
<sequence>MASRSREMILSIFSILVTSYLEYCVQVWSPQYRKNVDLLERVQRWATKMIKVLEHISYEDRLSELGLFSLEKRRLRVDLIAAFQYLNGAYKKGFVEKGILTSWLVYYRGSSESLYLTEFCCSIPKSLTTLVISLSHLIIIEANNVLYFITPFVVAHPTVSSDPFFTILISEHHRMVEVGRDIWRSSSPTPLLKQGHPEQVTQDHVPSAFEYLH</sequence>
<gene>
    <name evidence="1" type="ORF">llap_1940</name>
</gene>
<proteinExistence type="predicted"/>
<reference evidence="2" key="1">
    <citation type="submission" date="2017-11" db="EMBL/GenBank/DDBJ databases">
        <authorList>
            <person name="Lima N.C."/>
            <person name="Parody-Merino A.M."/>
            <person name="Battley P.F."/>
            <person name="Fidler A.E."/>
            <person name="Prosdocimi F."/>
        </authorList>
    </citation>
    <scope>NUCLEOTIDE SEQUENCE [LARGE SCALE GENOMIC DNA]</scope>
</reference>
<name>A0A2I0UNX0_LIMLA</name>
<dbReference type="AlphaFoldDB" id="A0A2I0UNX0"/>
<accession>A0A2I0UNX0</accession>
<evidence type="ECO:0000313" key="1">
    <source>
        <dbReference type="EMBL" id="PKU47740.1"/>
    </source>
</evidence>
<reference evidence="2" key="2">
    <citation type="submission" date="2017-12" db="EMBL/GenBank/DDBJ databases">
        <title>Genome sequence of the Bar-tailed Godwit (Limosa lapponica baueri).</title>
        <authorList>
            <person name="Lima N.C.B."/>
            <person name="Parody-Merino A.M."/>
            <person name="Battley P.F."/>
            <person name="Fidler A.E."/>
            <person name="Prosdocimi F."/>
        </authorList>
    </citation>
    <scope>NUCLEOTIDE SEQUENCE [LARGE SCALE GENOMIC DNA]</scope>
</reference>
<organism evidence="1 2">
    <name type="scientific">Limosa lapponica baueri</name>
    <dbReference type="NCBI Taxonomy" id="1758121"/>
    <lineage>
        <taxon>Eukaryota</taxon>
        <taxon>Metazoa</taxon>
        <taxon>Chordata</taxon>
        <taxon>Craniata</taxon>
        <taxon>Vertebrata</taxon>
        <taxon>Euteleostomi</taxon>
        <taxon>Archelosauria</taxon>
        <taxon>Archosauria</taxon>
        <taxon>Dinosauria</taxon>
        <taxon>Saurischia</taxon>
        <taxon>Theropoda</taxon>
        <taxon>Coelurosauria</taxon>
        <taxon>Aves</taxon>
        <taxon>Neognathae</taxon>
        <taxon>Neoaves</taxon>
        <taxon>Charadriiformes</taxon>
        <taxon>Scolopacidae</taxon>
        <taxon>Limosa</taxon>
    </lineage>
</organism>
<dbReference type="EMBL" id="KZ505670">
    <property type="protein sequence ID" value="PKU47740.1"/>
    <property type="molecule type" value="Genomic_DNA"/>
</dbReference>
<keyword evidence="2" id="KW-1185">Reference proteome</keyword>
<dbReference type="PANTHER" id="PTHR33332">
    <property type="entry name" value="REVERSE TRANSCRIPTASE DOMAIN-CONTAINING PROTEIN"/>
    <property type="match status" value="1"/>
</dbReference>
<dbReference type="OrthoDB" id="2305498at2759"/>
<evidence type="ECO:0000313" key="2">
    <source>
        <dbReference type="Proteomes" id="UP000233556"/>
    </source>
</evidence>